<dbReference type="EMBL" id="JAHLFK010000058">
    <property type="protein sequence ID" value="MBU3830357.1"/>
    <property type="molecule type" value="Genomic_DNA"/>
</dbReference>
<evidence type="ECO:0000259" key="1">
    <source>
        <dbReference type="Pfam" id="PF05713"/>
    </source>
</evidence>
<comment type="caution">
    <text evidence="2">The sequence shown here is derived from an EMBL/GenBank/DDBJ whole genome shotgun (WGS) entry which is preliminary data.</text>
</comment>
<reference evidence="2" key="1">
    <citation type="journal article" date="2021" name="PeerJ">
        <title>Extensive microbial diversity within the chicken gut microbiome revealed by metagenomics and culture.</title>
        <authorList>
            <person name="Gilroy R."/>
            <person name="Ravi A."/>
            <person name="Getino M."/>
            <person name="Pursley I."/>
            <person name="Horton D.L."/>
            <person name="Alikhan N.F."/>
            <person name="Baker D."/>
            <person name="Gharbi K."/>
            <person name="Hall N."/>
            <person name="Watson M."/>
            <person name="Adriaenssens E.M."/>
            <person name="Foster-Nyarko E."/>
            <person name="Jarju S."/>
            <person name="Secka A."/>
            <person name="Antonio M."/>
            <person name="Oren A."/>
            <person name="Chaudhuri R.R."/>
            <person name="La Ragione R."/>
            <person name="Hildebrand F."/>
            <person name="Pallen M.J."/>
        </authorList>
    </citation>
    <scope>NUCLEOTIDE SEQUENCE</scope>
    <source>
        <strain evidence="2">876</strain>
    </source>
</reference>
<protein>
    <submittedName>
        <fullName evidence="2">MobC family plasmid mobilization relaxosome protein</fullName>
    </submittedName>
</protein>
<dbReference type="InterPro" id="IPR008687">
    <property type="entry name" value="MobC"/>
</dbReference>
<dbReference type="Proteomes" id="UP000824180">
    <property type="component" value="Unassembled WGS sequence"/>
</dbReference>
<feature type="domain" description="Bacterial mobilisation" evidence="1">
    <location>
        <begin position="134"/>
        <end position="164"/>
    </location>
</feature>
<sequence length="188" mass="22025">MLNNSQLIKRKQHIKMHRRVPEKKHPYLLRIPQSDFEKLQAVVGDESMSKVLLRGLKTELDYHLAVQNLMKELPDFQSVKQLDEWRFKHLKSSPELLAKHVMPATIKAYLCRLEQHDKLKQFALIQWNSIVYYLNRIGVNLNQLARQANQGNAVNSEQLQKLIQVTVSLSRLINDKFKGDDDSDVREE</sequence>
<gene>
    <name evidence="2" type="ORF">H9843_05645</name>
</gene>
<reference evidence="2" key="2">
    <citation type="submission" date="2021-04" db="EMBL/GenBank/DDBJ databases">
        <authorList>
            <person name="Gilroy R."/>
        </authorList>
    </citation>
    <scope>NUCLEOTIDE SEQUENCE</scope>
    <source>
        <strain evidence="2">876</strain>
    </source>
</reference>
<organism evidence="2 3">
    <name type="scientific">Candidatus Limosilactobacillus merdavium</name>
    <dbReference type="NCBI Taxonomy" id="2838651"/>
    <lineage>
        <taxon>Bacteria</taxon>
        <taxon>Bacillati</taxon>
        <taxon>Bacillota</taxon>
        <taxon>Bacilli</taxon>
        <taxon>Lactobacillales</taxon>
        <taxon>Lactobacillaceae</taxon>
        <taxon>Limosilactobacillus</taxon>
    </lineage>
</organism>
<dbReference type="AlphaFoldDB" id="A0A9E2NVE6"/>
<dbReference type="Pfam" id="PF05713">
    <property type="entry name" value="MobC"/>
    <property type="match status" value="1"/>
</dbReference>
<proteinExistence type="predicted"/>
<name>A0A9E2NVE6_9LACO</name>
<evidence type="ECO:0000313" key="2">
    <source>
        <dbReference type="EMBL" id="MBU3830357.1"/>
    </source>
</evidence>
<evidence type="ECO:0000313" key="3">
    <source>
        <dbReference type="Proteomes" id="UP000824180"/>
    </source>
</evidence>
<accession>A0A9E2NVE6</accession>